<dbReference type="OrthoDB" id="9782620at2"/>
<dbReference type="InterPro" id="IPR036590">
    <property type="entry name" value="SRAP-like"/>
</dbReference>
<keyword evidence="7" id="KW-0456">Lyase</keyword>
<dbReference type="AlphaFoldDB" id="A0A3D9F873"/>
<name>A0A3D9F873_9SPHN</name>
<dbReference type="GO" id="GO:0006508">
    <property type="term" value="P:proteolysis"/>
    <property type="evidence" value="ECO:0007669"/>
    <property type="project" value="UniProtKB-KW"/>
</dbReference>
<gene>
    <name evidence="9" type="ORF">DFR46_2921</name>
</gene>
<reference evidence="9 10" key="1">
    <citation type="submission" date="2018-07" db="EMBL/GenBank/DDBJ databases">
        <title>Genomic Encyclopedia of Type Strains, Phase IV (KMG-IV): sequencing the most valuable type-strain genomes for metagenomic binning, comparative biology and taxonomic classification.</title>
        <authorList>
            <person name="Goeker M."/>
        </authorList>
    </citation>
    <scope>NUCLEOTIDE SEQUENCE [LARGE SCALE GENOMIC DNA]</scope>
    <source>
        <strain evidence="9 10">DSM 26725</strain>
    </source>
</reference>
<dbReference type="GO" id="GO:0003697">
    <property type="term" value="F:single-stranded DNA binding"/>
    <property type="evidence" value="ECO:0007669"/>
    <property type="project" value="InterPro"/>
</dbReference>
<comment type="caution">
    <text evidence="9">The sequence shown here is derived from an EMBL/GenBank/DDBJ whole genome shotgun (WGS) entry which is preliminary data.</text>
</comment>
<sequence length="222" mass="24553">MCGRKYSLEELTWTDYRDMLSLVPSVPATNFQPNHNIAPTHEVPVGYADGEGAHQLALMRWGLMPHWAKEAKIGAKMINARAETLTEKPSFKPLLKAHRCAILVSGFYEWQREGKAKQAHKIAHGSDAPMIMAGLWTKNPELDLTSYTVITTAASDEMARIHHRMPAILDPGAVDQWMDGDWDDAAPLLMPHPGPLAITAIPNAVGNVRNNYLELLDPLTAS</sequence>
<evidence type="ECO:0000256" key="6">
    <source>
        <dbReference type="ARBA" id="ARBA00023125"/>
    </source>
</evidence>
<protein>
    <recommendedName>
        <fullName evidence="8">Abasic site processing protein</fullName>
        <ecNumber evidence="8">3.4.-.-</ecNumber>
    </recommendedName>
</protein>
<dbReference type="PANTHER" id="PTHR13604">
    <property type="entry name" value="DC12-RELATED"/>
    <property type="match status" value="1"/>
</dbReference>
<evidence type="ECO:0000256" key="4">
    <source>
        <dbReference type="ARBA" id="ARBA00022801"/>
    </source>
</evidence>
<comment type="similarity">
    <text evidence="1 8">Belongs to the SOS response-associated peptidase family.</text>
</comment>
<keyword evidence="3" id="KW-0227">DNA damage</keyword>
<evidence type="ECO:0000256" key="2">
    <source>
        <dbReference type="ARBA" id="ARBA00022670"/>
    </source>
</evidence>
<dbReference type="RefSeq" id="WP_116237416.1">
    <property type="nucleotide sequence ID" value="NZ_QRDP01000006.1"/>
</dbReference>
<dbReference type="PANTHER" id="PTHR13604:SF0">
    <property type="entry name" value="ABASIC SITE PROCESSING PROTEIN HMCES"/>
    <property type="match status" value="1"/>
</dbReference>
<dbReference type="Proteomes" id="UP000256310">
    <property type="component" value="Unassembled WGS sequence"/>
</dbReference>
<evidence type="ECO:0000313" key="9">
    <source>
        <dbReference type="EMBL" id="RED12675.1"/>
    </source>
</evidence>
<dbReference type="InterPro" id="IPR003738">
    <property type="entry name" value="SRAP"/>
</dbReference>
<evidence type="ECO:0000256" key="5">
    <source>
        <dbReference type="ARBA" id="ARBA00023124"/>
    </source>
</evidence>
<proteinExistence type="inferred from homology"/>
<dbReference type="EMBL" id="QRDP01000006">
    <property type="protein sequence ID" value="RED12675.1"/>
    <property type="molecule type" value="Genomic_DNA"/>
</dbReference>
<keyword evidence="10" id="KW-1185">Reference proteome</keyword>
<accession>A0A3D9F873</accession>
<dbReference type="Pfam" id="PF02586">
    <property type="entry name" value="SRAP"/>
    <property type="match status" value="1"/>
</dbReference>
<evidence type="ECO:0000256" key="3">
    <source>
        <dbReference type="ARBA" id="ARBA00022763"/>
    </source>
</evidence>
<evidence type="ECO:0000256" key="8">
    <source>
        <dbReference type="RuleBase" id="RU364100"/>
    </source>
</evidence>
<keyword evidence="5" id="KW-0190">Covalent protein-DNA linkage</keyword>
<dbReference type="GO" id="GO:0008233">
    <property type="term" value="F:peptidase activity"/>
    <property type="evidence" value="ECO:0007669"/>
    <property type="project" value="UniProtKB-KW"/>
</dbReference>
<keyword evidence="4 8" id="KW-0378">Hydrolase</keyword>
<dbReference type="GO" id="GO:0106300">
    <property type="term" value="P:protein-DNA covalent cross-linking repair"/>
    <property type="evidence" value="ECO:0007669"/>
    <property type="project" value="InterPro"/>
</dbReference>
<dbReference type="SUPFAM" id="SSF143081">
    <property type="entry name" value="BB1717-like"/>
    <property type="match status" value="1"/>
</dbReference>
<dbReference type="EC" id="3.4.-.-" evidence="8"/>
<keyword evidence="6" id="KW-0238">DNA-binding</keyword>
<evidence type="ECO:0000256" key="1">
    <source>
        <dbReference type="ARBA" id="ARBA00008136"/>
    </source>
</evidence>
<keyword evidence="2 8" id="KW-0645">Protease</keyword>
<dbReference type="Gene3D" id="3.90.1680.10">
    <property type="entry name" value="SOS response associated peptidase-like"/>
    <property type="match status" value="1"/>
</dbReference>
<evidence type="ECO:0000256" key="7">
    <source>
        <dbReference type="ARBA" id="ARBA00023239"/>
    </source>
</evidence>
<evidence type="ECO:0000313" key="10">
    <source>
        <dbReference type="Proteomes" id="UP000256310"/>
    </source>
</evidence>
<organism evidence="9 10">
    <name type="scientific">Parasphingopyxis lamellibrachiae</name>
    <dbReference type="NCBI Taxonomy" id="680125"/>
    <lineage>
        <taxon>Bacteria</taxon>
        <taxon>Pseudomonadati</taxon>
        <taxon>Pseudomonadota</taxon>
        <taxon>Alphaproteobacteria</taxon>
        <taxon>Sphingomonadales</taxon>
        <taxon>Sphingomonadaceae</taxon>
        <taxon>Parasphingopyxis</taxon>
    </lineage>
</organism>
<dbReference type="GO" id="GO:0016829">
    <property type="term" value="F:lyase activity"/>
    <property type="evidence" value="ECO:0007669"/>
    <property type="project" value="UniProtKB-KW"/>
</dbReference>